<sequence length="166" mass="17807">MPSSRLDLNVFRGTPESFLSLIKGKWQPEPADLMPVNEPTAMNILSVASNTTNEPVEISVEVNRNIGTPVVTGTVVFRPTDATIKIKTQTAVRAASGRWLLTLTGVPAGLIVGTLNYVDQTKTHAEINLPLTLNVVQGAVLPTPTPTPKPTTTKKPVDSCAKQIRN</sequence>
<reference evidence="2" key="1">
    <citation type="submission" date="2020-05" db="EMBL/GenBank/DDBJ databases">
        <authorList>
            <person name="Chiriac C."/>
            <person name="Salcher M."/>
            <person name="Ghai R."/>
            <person name="Kavagutti S V."/>
        </authorList>
    </citation>
    <scope>NUCLEOTIDE SEQUENCE</scope>
</reference>
<evidence type="ECO:0000256" key="1">
    <source>
        <dbReference type="SAM" id="MobiDB-lite"/>
    </source>
</evidence>
<protein>
    <submittedName>
        <fullName evidence="2">Unannotated protein</fullName>
    </submittedName>
</protein>
<dbReference type="EMBL" id="CAESAM010000030">
    <property type="protein sequence ID" value="CAB4337640.1"/>
    <property type="molecule type" value="Genomic_DNA"/>
</dbReference>
<evidence type="ECO:0000313" key="2">
    <source>
        <dbReference type="EMBL" id="CAB4337640.1"/>
    </source>
</evidence>
<name>A0A6J5ZB23_9ZZZZ</name>
<dbReference type="AlphaFoldDB" id="A0A6J5ZB23"/>
<organism evidence="2">
    <name type="scientific">freshwater metagenome</name>
    <dbReference type="NCBI Taxonomy" id="449393"/>
    <lineage>
        <taxon>unclassified sequences</taxon>
        <taxon>metagenomes</taxon>
        <taxon>ecological metagenomes</taxon>
    </lineage>
</organism>
<gene>
    <name evidence="2" type="ORF">UFOPK4171_00491</name>
</gene>
<feature type="region of interest" description="Disordered" evidence="1">
    <location>
        <begin position="143"/>
        <end position="166"/>
    </location>
</feature>
<accession>A0A6J5ZB23</accession>
<proteinExistence type="predicted"/>